<feature type="transmembrane region" description="Helical" evidence="12">
    <location>
        <begin position="198"/>
        <end position="221"/>
    </location>
</feature>
<evidence type="ECO:0000256" key="8">
    <source>
        <dbReference type="ARBA" id="ARBA00022982"/>
    </source>
</evidence>
<evidence type="ECO:0000313" key="15">
    <source>
        <dbReference type="Proteomes" id="UP001500683"/>
    </source>
</evidence>
<comment type="similarity">
    <text evidence="2 12">Belongs to the cytochrome ubiquinol oxidase subunit 1 family.</text>
</comment>
<evidence type="ECO:0000313" key="14">
    <source>
        <dbReference type="EMBL" id="GAA4099167.1"/>
    </source>
</evidence>
<organism evidence="14 15">
    <name type="scientific">Actinomadura miaoliensis</name>
    <dbReference type="NCBI Taxonomy" id="430685"/>
    <lineage>
        <taxon>Bacteria</taxon>
        <taxon>Bacillati</taxon>
        <taxon>Actinomycetota</taxon>
        <taxon>Actinomycetes</taxon>
        <taxon>Streptosporangiales</taxon>
        <taxon>Thermomonosporaceae</taxon>
        <taxon>Actinomadura</taxon>
    </lineage>
</organism>
<keyword evidence="8 12" id="KW-0249">Electron transport</keyword>
<keyword evidence="7 12" id="KW-0479">Metal-binding</keyword>
<evidence type="ECO:0000256" key="5">
    <source>
        <dbReference type="ARBA" id="ARBA00022617"/>
    </source>
</evidence>
<feature type="transmembrane region" description="Helical" evidence="12">
    <location>
        <begin position="104"/>
        <end position="131"/>
    </location>
</feature>
<comment type="subcellular location">
    <subcellularLocation>
        <location evidence="1">Cell membrane</location>
        <topology evidence="1">Multi-pass membrane protein</topology>
    </subcellularLocation>
</comment>
<feature type="transmembrane region" description="Helical" evidence="12">
    <location>
        <begin position="72"/>
        <end position="92"/>
    </location>
</feature>
<evidence type="ECO:0000256" key="4">
    <source>
        <dbReference type="ARBA" id="ARBA00022475"/>
    </source>
</evidence>
<proteinExistence type="inferred from homology"/>
<dbReference type="Pfam" id="PF01654">
    <property type="entry name" value="Cyt_bd_oxida_I"/>
    <property type="match status" value="1"/>
</dbReference>
<evidence type="ECO:0000256" key="11">
    <source>
        <dbReference type="ARBA" id="ARBA00023136"/>
    </source>
</evidence>
<dbReference type="EMBL" id="BAAAZG010000059">
    <property type="protein sequence ID" value="GAA4099167.1"/>
    <property type="molecule type" value="Genomic_DNA"/>
</dbReference>
<dbReference type="RefSeq" id="WP_344957091.1">
    <property type="nucleotide sequence ID" value="NZ_BAAAZG010000059.1"/>
</dbReference>
<evidence type="ECO:0000256" key="2">
    <source>
        <dbReference type="ARBA" id="ARBA00009819"/>
    </source>
</evidence>
<evidence type="ECO:0000256" key="3">
    <source>
        <dbReference type="ARBA" id="ARBA00022448"/>
    </source>
</evidence>
<feature type="transmembrane region" description="Helical" evidence="12">
    <location>
        <begin position="233"/>
        <end position="255"/>
    </location>
</feature>
<feature type="transmembrane region" description="Helical" evidence="12">
    <location>
        <begin position="419"/>
        <end position="439"/>
    </location>
</feature>
<dbReference type="PIRSF" id="PIRSF006446">
    <property type="entry name" value="Cyt_quinol_oxidase_1"/>
    <property type="match status" value="1"/>
</dbReference>
<keyword evidence="4 12" id="KW-1003">Cell membrane</keyword>
<evidence type="ECO:0000256" key="10">
    <source>
        <dbReference type="ARBA" id="ARBA00023004"/>
    </source>
</evidence>
<dbReference type="InterPro" id="IPR002585">
    <property type="entry name" value="Cyt-d_ubiquinol_oxidase_su_1"/>
</dbReference>
<keyword evidence="15" id="KW-1185">Reference proteome</keyword>
<keyword evidence="5 12" id="KW-0349">Heme</keyword>
<evidence type="ECO:0000256" key="12">
    <source>
        <dbReference type="PIRNR" id="PIRNR006446"/>
    </source>
</evidence>
<name>A0ABP7WXB5_9ACTN</name>
<evidence type="ECO:0000256" key="7">
    <source>
        <dbReference type="ARBA" id="ARBA00022723"/>
    </source>
</evidence>
<feature type="transmembrane region" description="Helical" evidence="12">
    <location>
        <begin position="369"/>
        <end position="389"/>
    </location>
</feature>
<dbReference type="PANTHER" id="PTHR30365:SF14">
    <property type="entry name" value="CYTOCHROME BD MENAQUINOL OXIDASE SUBUNIT I-RELATED"/>
    <property type="match status" value="1"/>
</dbReference>
<keyword evidence="6 12" id="KW-0812">Transmembrane</keyword>
<feature type="transmembrane region" description="Helical" evidence="12">
    <location>
        <begin position="32"/>
        <end position="52"/>
    </location>
</feature>
<protein>
    <submittedName>
        <fullName evidence="14">Cytochrome ubiquinol oxidase subunit I</fullName>
    </submittedName>
</protein>
<feature type="region of interest" description="Disordered" evidence="13">
    <location>
        <begin position="447"/>
        <end position="492"/>
    </location>
</feature>
<feature type="transmembrane region" description="Helical" evidence="12">
    <location>
        <begin position="332"/>
        <end position="353"/>
    </location>
</feature>
<keyword evidence="10 12" id="KW-0408">Iron</keyword>
<dbReference type="Proteomes" id="UP001500683">
    <property type="component" value="Unassembled WGS sequence"/>
</dbReference>
<feature type="transmembrane region" description="Helical" evidence="12">
    <location>
        <begin position="143"/>
        <end position="167"/>
    </location>
</feature>
<evidence type="ECO:0000256" key="13">
    <source>
        <dbReference type="SAM" id="MobiDB-lite"/>
    </source>
</evidence>
<evidence type="ECO:0000256" key="6">
    <source>
        <dbReference type="ARBA" id="ARBA00022692"/>
    </source>
</evidence>
<keyword evidence="11 12" id="KW-0472">Membrane</keyword>
<gene>
    <name evidence="14" type="ORF">GCM10022214_74960</name>
</gene>
<accession>A0ABP7WXB5</accession>
<keyword evidence="9 12" id="KW-1133">Transmembrane helix</keyword>
<comment type="caution">
    <text evidence="14">The sequence shown here is derived from an EMBL/GenBank/DDBJ whole genome shotgun (WGS) entry which is preliminary data.</text>
</comment>
<sequence>MSSLALLAENATSTGAATPADFMAARQQMAFTLGFHIILASIGIGLPAITLLAEWRSLRTGDAVYAELARRWMKAAGVLFAVGAVSGTVLSFEMGTLWPGFMDTYGQVFGAAFALEGIAFFIEAIFMGVYLYGWDRLSPRAHFLTGIPVVIGGLLSASFVVTVNAWMNQPRGFRLENGRVTDVDPLAAMFNPATPTQAVHLLLASLMVCGFIVASVYAVALLRDARAGRVDRYHRLGFAIPFSLGAVCAPLQVLVGDWAVRFVADNQPVKFAAMEGVEHTEAGVPFRFAVLEIPNALSLMLKFDANATLRGLDSFPEDVRPPAEVVKTSFELMIAIGTALLALAAWWGLAWWLRRRSGGARAELPWRPWFLRLAAASGVAASVAMLAGWTTTEVGRQPWIVYGVMRTEEAVNPNPGLRYGLYIVLVVYAVLAAATISVLRRMRRRPVPAAADGPSTPPEDETGATTTTEEPAADREAAGKETVGTGETRSGR</sequence>
<evidence type="ECO:0000256" key="1">
    <source>
        <dbReference type="ARBA" id="ARBA00004651"/>
    </source>
</evidence>
<keyword evidence="3 12" id="KW-0813">Transport</keyword>
<reference evidence="15" key="1">
    <citation type="journal article" date="2019" name="Int. J. Syst. Evol. Microbiol.">
        <title>The Global Catalogue of Microorganisms (GCM) 10K type strain sequencing project: providing services to taxonomists for standard genome sequencing and annotation.</title>
        <authorList>
            <consortium name="The Broad Institute Genomics Platform"/>
            <consortium name="The Broad Institute Genome Sequencing Center for Infectious Disease"/>
            <person name="Wu L."/>
            <person name="Ma J."/>
        </authorList>
    </citation>
    <scope>NUCLEOTIDE SEQUENCE [LARGE SCALE GENOMIC DNA]</scope>
    <source>
        <strain evidence="15">JCM 16702</strain>
    </source>
</reference>
<evidence type="ECO:0000256" key="9">
    <source>
        <dbReference type="ARBA" id="ARBA00022989"/>
    </source>
</evidence>
<dbReference type="PANTHER" id="PTHR30365">
    <property type="entry name" value="CYTOCHROME D UBIQUINOL OXIDASE"/>
    <property type="match status" value="1"/>
</dbReference>